<keyword evidence="3" id="KW-1185">Reference proteome</keyword>
<dbReference type="AlphaFoldDB" id="A0AAD9RPB9"/>
<evidence type="ECO:0000313" key="3">
    <source>
        <dbReference type="Proteomes" id="UP001258017"/>
    </source>
</evidence>
<name>A0AAD9RPB9_9HYME</name>
<reference evidence="2" key="2">
    <citation type="journal article" date="2023" name="Commun. Biol.">
        <title>Intrasexual cuticular hydrocarbon dimorphism in a wasp sheds light on hydrocarbon biosynthesis genes in Hymenoptera.</title>
        <authorList>
            <person name="Moris V.C."/>
            <person name="Podsiadlowski L."/>
            <person name="Martin S."/>
            <person name="Oeyen J.P."/>
            <person name="Donath A."/>
            <person name="Petersen M."/>
            <person name="Wilbrandt J."/>
            <person name="Misof B."/>
            <person name="Liedtke D."/>
            <person name="Thamm M."/>
            <person name="Scheiner R."/>
            <person name="Schmitt T."/>
            <person name="Niehuis O."/>
        </authorList>
    </citation>
    <scope>NUCLEOTIDE SEQUENCE</scope>
    <source>
        <strain evidence="2">GBR_01_08_01A</strain>
    </source>
</reference>
<organism evidence="2 3">
    <name type="scientific">Odynerus spinipes</name>
    <dbReference type="NCBI Taxonomy" id="1348599"/>
    <lineage>
        <taxon>Eukaryota</taxon>
        <taxon>Metazoa</taxon>
        <taxon>Ecdysozoa</taxon>
        <taxon>Arthropoda</taxon>
        <taxon>Hexapoda</taxon>
        <taxon>Insecta</taxon>
        <taxon>Pterygota</taxon>
        <taxon>Neoptera</taxon>
        <taxon>Endopterygota</taxon>
        <taxon>Hymenoptera</taxon>
        <taxon>Apocrita</taxon>
        <taxon>Aculeata</taxon>
        <taxon>Vespoidea</taxon>
        <taxon>Vespidae</taxon>
        <taxon>Eumeninae</taxon>
        <taxon>Odynerus</taxon>
    </lineage>
</organism>
<gene>
    <name evidence="2" type="ORF">KPH14_008953</name>
</gene>
<evidence type="ECO:0000313" key="2">
    <source>
        <dbReference type="EMBL" id="KAK2582876.1"/>
    </source>
</evidence>
<feature type="compositionally biased region" description="Basic and acidic residues" evidence="1">
    <location>
        <begin position="45"/>
        <end position="57"/>
    </location>
</feature>
<evidence type="ECO:0000256" key="1">
    <source>
        <dbReference type="SAM" id="MobiDB-lite"/>
    </source>
</evidence>
<proteinExistence type="predicted"/>
<dbReference type="Proteomes" id="UP001258017">
    <property type="component" value="Unassembled WGS sequence"/>
</dbReference>
<reference evidence="2" key="1">
    <citation type="submission" date="2021-08" db="EMBL/GenBank/DDBJ databases">
        <authorList>
            <person name="Misof B."/>
            <person name="Oliver O."/>
            <person name="Podsiadlowski L."/>
            <person name="Donath A."/>
            <person name="Peters R."/>
            <person name="Mayer C."/>
            <person name="Rust J."/>
            <person name="Gunkel S."/>
            <person name="Lesny P."/>
            <person name="Martin S."/>
            <person name="Oeyen J.P."/>
            <person name="Petersen M."/>
            <person name="Panagiotis P."/>
            <person name="Wilbrandt J."/>
            <person name="Tanja T."/>
        </authorList>
    </citation>
    <scope>NUCLEOTIDE SEQUENCE</scope>
    <source>
        <strain evidence="2">GBR_01_08_01A</strain>
        <tissue evidence="2">Thorax + abdomen</tissue>
    </source>
</reference>
<comment type="caution">
    <text evidence="2">The sequence shown here is derived from an EMBL/GenBank/DDBJ whole genome shotgun (WGS) entry which is preliminary data.</text>
</comment>
<dbReference type="EMBL" id="JAIFRP010000030">
    <property type="protein sequence ID" value="KAK2582876.1"/>
    <property type="molecule type" value="Genomic_DNA"/>
</dbReference>
<accession>A0AAD9RPB9</accession>
<feature type="region of interest" description="Disordered" evidence="1">
    <location>
        <begin position="35"/>
        <end position="68"/>
    </location>
</feature>
<sequence>MPGGFELERGTHVIVPRTTTRVILQTLTRAMRRNCGEAIAGPENKTSKKEGYKDSRKFRSKSGGSISR</sequence>
<protein>
    <submittedName>
        <fullName evidence="2">Uncharacterized protein</fullName>
    </submittedName>
</protein>